<organism evidence="2 3">
    <name type="scientific">Dreissena polymorpha</name>
    <name type="common">Zebra mussel</name>
    <name type="synonym">Mytilus polymorpha</name>
    <dbReference type="NCBI Taxonomy" id="45954"/>
    <lineage>
        <taxon>Eukaryota</taxon>
        <taxon>Metazoa</taxon>
        <taxon>Spiralia</taxon>
        <taxon>Lophotrochozoa</taxon>
        <taxon>Mollusca</taxon>
        <taxon>Bivalvia</taxon>
        <taxon>Autobranchia</taxon>
        <taxon>Heteroconchia</taxon>
        <taxon>Euheterodonta</taxon>
        <taxon>Imparidentia</taxon>
        <taxon>Neoheterodontei</taxon>
        <taxon>Myida</taxon>
        <taxon>Dreissenoidea</taxon>
        <taxon>Dreissenidae</taxon>
        <taxon>Dreissena</taxon>
    </lineage>
</organism>
<dbReference type="EMBL" id="JAIWYP010000001">
    <property type="protein sequence ID" value="KAH3895806.1"/>
    <property type="molecule type" value="Genomic_DNA"/>
</dbReference>
<reference evidence="2" key="2">
    <citation type="submission" date="2020-11" db="EMBL/GenBank/DDBJ databases">
        <authorList>
            <person name="McCartney M.A."/>
            <person name="Auch B."/>
            <person name="Kono T."/>
            <person name="Mallez S."/>
            <person name="Becker A."/>
            <person name="Gohl D.M."/>
            <person name="Silverstein K.A.T."/>
            <person name="Koren S."/>
            <person name="Bechman K.B."/>
            <person name="Herman A."/>
            <person name="Abrahante J.E."/>
            <person name="Garbe J."/>
        </authorList>
    </citation>
    <scope>NUCLEOTIDE SEQUENCE</scope>
    <source>
        <strain evidence="2">Duluth1</strain>
        <tissue evidence="2">Whole animal</tissue>
    </source>
</reference>
<keyword evidence="3" id="KW-1185">Reference proteome</keyword>
<dbReference type="Proteomes" id="UP000828390">
    <property type="component" value="Unassembled WGS sequence"/>
</dbReference>
<proteinExistence type="predicted"/>
<feature type="region of interest" description="Disordered" evidence="1">
    <location>
        <begin position="95"/>
        <end position="122"/>
    </location>
</feature>
<evidence type="ECO:0000313" key="2">
    <source>
        <dbReference type="EMBL" id="KAH3895806.1"/>
    </source>
</evidence>
<sequence>MQNLLALTNLSCAPTKVVNVVRTCQLSSIMELKSDTGNVTLTGWNNKLNQDTSHLSTAGIELKSATGPVESRITSHVLSEKERESEIVVHANIMPKNQSEPSITGHIDSNNDAVQGGMQATE</sequence>
<accession>A0A9D4NJE0</accession>
<evidence type="ECO:0000313" key="3">
    <source>
        <dbReference type="Proteomes" id="UP000828390"/>
    </source>
</evidence>
<comment type="caution">
    <text evidence="2">The sequence shown here is derived from an EMBL/GenBank/DDBJ whole genome shotgun (WGS) entry which is preliminary data.</text>
</comment>
<dbReference type="AlphaFoldDB" id="A0A9D4NJE0"/>
<gene>
    <name evidence="2" type="ORF">DPMN_019973</name>
</gene>
<evidence type="ECO:0000256" key="1">
    <source>
        <dbReference type="SAM" id="MobiDB-lite"/>
    </source>
</evidence>
<reference evidence="2" key="1">
    <citation type="journal article" date="2019" name="bioRxiv">
        <title>The Genome of the Zebra Mussel, Dreissena polymorpha: A Resource for Invasive Species Research.</title>
        <authorList>
            <person name="McCartney M.A."/>
            <person name="Auch B."/>
            <person name="Kono T."/>
            <person name="Mallez S."/>
            <person name="Zhang Y."/>
            <person name="Obille A."/>
            <person name="Becker A."/>
            <person name="Abrahante J.E."/>
            <person name="Garbe J."/>
            <person name="Badalamenti J.P."/>
            <person name="Herman A."/>
            <person name="Mangelson H."/>
            <person name="Liachko I."/>
            <person name="Sullivan S."/>
            <person name="Sone E.D."/>
            <person name="Koren S."/>
            <person name="Silverstein K.A.T."/>
            <person name="Beckman K.B."/>
            <person name="Gohl D.M."/>
        </authorList>
    </citation>
    <scope>NUCLEOTIDE SEQUENCE</scope>
    <source>
        <strain evidence="2">Duluth1</strain>
        <tissue evidence="2">Whole animal</tissue>
    </source>
</reference>
<protein>
    <submittedName>
        <fullName evidence="2">Uncharacterized protein</fullName>
    </submittedName>
</protein>
<name>A0A9D4NJE0_DREPO</name>